<feature type="compositionally biased region" description="Polar residues" evidence="3">
    <location>
        <begin position="513"/>
        <end position="526"/>
    </location>
</feature>
<feature type="region of interest" description="Disordered" evidence="3">
    <location>
        <begin position="1015"/>
        <end position="1058"/>
    </location>
</feature>
<sequence>MNRETSTSPDIHSGDKPGPAKSRPPAHIQQRPTSSPEDTWFAIKDIVDERLKKKQLWYKVDWADNIATGEKYEPTWIPAEDANEEAVEDWERVKRRRKLGTQDSSLDSQPVQLPNWRAKRRTDGNIVNSGRNSASGTTGHQRQFEGTRTLSSQETADALRSSPEPQLSHSPDLPAINQGNRIVIELSNPSRLDLSEYVPVTSSQLSEYTASQGLHQPGASCDPQSTQQAVVSQRTIPDSQDFSASEPSAEASSGPRSSEILEAVRYGSQINLSRAQAPGIAVAEAESASDQQQRNSNQESSGSAIPSHQPGGSLSVRGLETTSEDPQASSLPSNTSTTPSGLPRPQPQGLSVEEGELFHFQTQPDFQLNLTPTLEPESDSQRASNTRRTDPAVRNALPAASESATLPEAAAHSAQLIRPLHSQPSEEFQSQYFSGLGLDSSVDHIIPETVHKPRYVSPPQQHSALFPSASIVDSVEKEDYQGEEHRSPRHSPSNSLHPDIEDELRSASPATPELSSMDGTSRNATPRSAVDELREAQALAFARGNTGLGSDQGVESSGEQPIVSPSIAFAGEGEGILGLAAGEVSHPDTHHTWQQDSEMSQAMDINPADISIRQPAADFITPGKVPSGGGDFGIDFASSLQPSTNENLESTNDEHLVSGTIAPSALVTSTEFDAIPITSLPGDDFAGVETVEQAVADMLPGSESPSSDDDQVASLDNLVTPIPAALNEYVITLPLAANLRPQYLEKITDNKRIIEAFTEVFNSDEPKDPEDSLVAGINNVFQSLLDIGDFPAFVDSLPSMSKEEMKKHATGTNSKFSFVYELLDGLRDMPLQVLFLSRPGRIADFIEAIVATEGFKYQRLGDESFLQSEDAGSPLSVIIGSTDADASQLPSEVDLVIGFDQASRVSGLLKLYASDDQFNGAPTVLSLVATHSVEHIDLRISKSLDALERKNALLISTVQSRPLILDPERGYPEPHEAAEIFSRYIRNPTNDFDWEPQPIPDDIFDVYLSSQVPQQATQEQMLRPEQDTTRGTSRKRLLDENDAAEGTPKRARISESADRAGFKSPIHLSEALLAALGGSLSIKGPTVEISVDQLEAMAIKIEQLQTRLQEKDVFEEQLRGKIRSLDSQVKSHEKTARKIQPKYMQALRDRGTFELERDAAVKKAEAAEAKIEAGRATAAKLREDVAALTAKLADANKALASSDNPDLARLAAADEQLRQAVQRAEALERKAASAQTDLDYARSAYQNASNSAADLAAENRELQARARDLEQRASRNLLEVHRVNHAAEVDGLRRLWLEHQAIARERERDLERAREELKLLKNGRRETRATSVPRSPRLGMMSPRTVAGGRAAGLPSSRGTSPVPYDGPGGGGAAAAASGGGGAPPPGMPPGMAYFNQPAGNGRWGHLRD</sequence>
<feature type="region of interest" description="Disordered" evidence="3">
    <location>
        <begin position="281"/>
        <end position="350"/>
    </location>
</feature>
<feature type="region of interest" description="Disordered" evidence="3">
    <location>
        <begin position="476"/>
        <end position="529"/>
    </location>
</feature>
<feature type="region of interest" description="Disordered" evidence="3">
    <location>
        <begin position="1"/>
        <end position="39"/>
    </location>
</feature>
<proteinExistence type="predicted"/>
<dbReference type="EMBL" id="SKBQ01000132">
    <property type="protein sequence ID" value="TPX17658.1"/>
    <property type="molecule type" value="Genomic_DNA"/>
</dbReference>
<feature type="region of interest" description="Disordered" evidence="3">
    <location>
        <begin position="99"/>
        <end position="175"/>
    </location>
</feature>
<evidence type="ECO:0008006" key="6">
    <source>
        <dbReference type="Google" id="ProtNLM"/>
    </source>
</evidence>
<dbReference type="OrthoDB" id="3647690at2759"/>
<organism evidence="4 5">
    <name type="scientific">Thyridium curvatum</name>
    <dbReference type="NCBI Taxonomy" id="1093900"/>
    <lineage>
        <taxon>Eukaryota</taxon>
        <taxon>Fungi</taxon>
        <taxon>Dikarya</taxon>
        <taxon>Ascomycota</taxon>
        <taxon>Pezizomycotina</taxon>
        <taxon>Sordariomycetes</taxon>
        <taxon>Sordariomycetidae</taxon>
        <taxon>Thyridiales</taxon>
        <taxon>Thyridiaceae</taxon>
        <taxon>Thyridium</taxon>
    </lineage>
</organism>
<dbReference type="GO" id="GO:0070823">
    <property type="term" value="C:HDA1 complex"/>
    <property type="evidence" value="ECO:0007669"/>
    <property type="project" value="InterPro"/>
</dbReference>
<feature type="region of interest" description="Disordered" evidence="3">
    <location>
        <begin position="370"/>
        <end position="391"/>
    </location>
</feature>
<dbReference type="Pfam" id="PF11496">
    <property type="entry name" value="HDA2-3"/>
    <property type="match status" value="1"/>
</dbReference>
<dbReference type="InterPro" id="IPR021006">
    <property type="entry name" value="Hda2/3"/>
</dbReference>
<feature type="compositionally biased region" description="Polar residues" evidence="3">
    <location>
        <begin position="1"/>
        <end position="10"/>
    </location>
</feature>
<feature type="coiled-coil region" evidence="2">
    <location>
        <begin position="1091"/>
        <end position="1135"/>
    </location>
</feature>
<dbReference type="CDD" id="cd00024">
    <property type="entry name" value="CD_CSD"/>
    <property type="match status" value="1"/>
</dbReference>
<dbReference type="STRING" id="1093900.A0A507BLU0"/>
<feature type="compositionally biased region" description="Polar residues" evidence="3">
    <location>
        <begin position="222"/>
        <end position="242"/>
    </location>
</feature>
<feature type="compositionally biased region" description="Polar residues" evidence="3">
    <location>
        <begin position="125"/>
        <end position="155"/>
    </location>
</feature>
<feature type="region of interest" description="Disordered" evidence="3">
    <location>
        <begin position="211"/>
        <end position="257"/>
    </location>
</feature>
<reference evidence="4 5" key="1">
    <citation type="submission" date="2019-06" db="EMBL/GenBank/DDBJ databases">
        <title>Draft genome sequence of the filamentous fungus Phialemoniopsis curvata isolated from diesel fuel.</title>
        <authorList>
            <person name="Varaljay V.A."/>
            <person name="Lyon W.J."/>
            <person name="Crouch A.L."/>
            <person name="Drake C.E."/>
            <person name="Hollomon J.M."/>
            <person name="Nadeau L.J."/>
            <person name="Nunn H.S."/>
            <person name="Stevenson B.S."/>
            <person name="Bojanowski C.L."/>
            <person name="Crookes-Goodson W.J."/>
        </authorList>
    </citation>
    <scope>NUCLEOTIDE SEQUENCE [LARGE SCALE GENOMIC DNA]</scope>
    <source>
        <strain evidence="4 5">D216</strain>
    </source>
</reference>
<dbReference type="GeneID" id="41979484"/>
<dbReference type="SUPFAM" id="SSF54160">
    <property type="entry name" value="Chromo domain-like"/>
    <property type="match status" value="1"/>
</dbReference>
<feature type="compositionally biased region" description="Polar residues" evidence="3">
    <location>
        <begin position="101"/>
        <end position="112"/>
    </location>
</feature>
<accession>A0A507BLU0</accession>
<feature type="compositionally biased region" description="Low complexity" evidence="3">
    <location>
        <begin position="329"/>
        <end position="343"/>
    </location>
</feature>
<evidence type="ECO:0000256" key="3">
    <source>
        <dbReference type="SAM" id="MobiDB-lite"/>
    </source>
</evidence>
<feature type="compositionally biased region" description="Basic and acidic residues" evidence="3">
    <location>
        <begin position="476"/>
        <end position="486"/>
    </location>
</feature>
<name>A0A507BLU0_9PEZI</name>
<dbReference type="InParanoid" id="A0A507BLU0"/>
<keyword evidence="2" id="KW-0175">Coiled coil</keyword>
<feature type="compositionally biased region" description="Gly residues" evidence="3">
    <location>
        <begin position="1367"/>
        <end position="1382"/>
    </location>
</feature>
<dbReference type="InterPro" id="IPR038609">
    <property type="entry name" value="HDA1_su2/3_sf"/>
</dbReference>
<dbReference type="RefSeq" id="XP_030999369.1">
    <property type="nucleotide sequence ID" value="XM_031134833.1"/>
</dbReference>
<gene>
    <name evidence="4" type="ORF">E0L32_012037</name>
</gene>
<keyword evidence="5" id="KW-1185">Reference proteome</keyword>
<evidence type="ECO:0000313" key="5">
    <source>
        <dbReference type="Proteomes" id="UP000319257"/>
    </source>
</evidence>
<feature type="region of interest" description="Disordered" evidence="3">
    <location>
        <begin position="1322"/>
        <end position="1409"/>
    </location>
</feature>
<comment type="subunit">
    <text evidence="1">Component of the NuA4 histone acetyltransferase complex.</text>
</comment>
<evidence type="ECO:0000256" key="2">
    <source>
        <dbReference type="SAM" id="Coils"/>
    </source>
</evidence>
<dbReference type="Gene3D" id="3.40.50.12360">
    <property type="match status" value="1"/>
</dbReference>
<evidence type="ECO:0000313" key="4">
    <source>
        <dbReference type="EMBL" id="TPX17658.1"/>
    </source>
</evidence>
<feature type="compositionally biased region" description="Low complexity" evidence="3">
    <location>
        <begin position="243"/>
        <end position="257"/>
    </location>
</feature>
<dbReference type="Proteomes" id="UP000319257">
    <property type="component" value="Unassembled WGS sequence"/>
</dbReference>
<dbReference type="Gene3D" id="2.40.50.40">
    <property type="match status" value="1"/>
</dbReference>
<evidence type="ECO:0000256" key="1">
    <source>
        <dbReference type="ARBA" id="ARBA00011353"/>
    </source>
</evidence>
<comment type="caution">
    <text evidence="4">The sequence shown here is derived from an EMBL/GenBank/DDBJ whole genome shotgun (WGS) entry which is preliminary data.</text>
</comment>
<dbReference type="InterPro" id="IPR016197">
    <property type="entry name" value="Chromo-like_dom_sf"/>
</dbReference>
<feature type="coiled-coil region" evidence="2">
    <location>
        <begin position="1164"/>
        <end position="1279"/>
    </location>
</feature>
<feature type="compositionally biased region" description="Polar residues" evidence="3">
    <location>
        <begin position="288"/>
        <end position="312"/>
    </location>
</feature>
<protein>
    <recommendedName>
        <fullName evidence="6">Chromo domain-containing protein</fullName>
    </recommendedName>
</protein>